<keyword evidence="4" id="KW-1185">Reference proteome</keyword>
<keyword evidence="2" id="KW-0732">Signal</keyword>
<accession>A0A1V9XJ58</accession>
<feature type="signal peptide" evidence="2">
    <location>
        <begin position="1"/>
        <end position="16"/>
    </location>
</feature>
<evidence type="ECO:0000256" key="1">
    <source>
        <dbReference type="SAM" id="MobiDB-lite"/>
    </source>
</evidence>
<comment type="caution">
    <text evidence="3">The sequence shown here is derived from an EMBL/GenBank/DDBJ whole genome shotgun (WGS) entry which is preliminary data.</text>
</comment>
<feature type="region of interest" description="Disordered" evidence="1">
    <location>
        <begin position="89"/>
        <end position="205"/>
    </location>
</feature>
<feature type="compositionally biased region" description="Low complexity" evidence="1">
    <location>
        <begin position="141"/>
        <end position="156"/>
    </location>
</feature>
<dbReference type="AlphaFoldDB" id="A0A1V9XJ58"/>
<dbReference type="InParanoid" id="A0A1V9XJ58"/>
<name>A0A1V9XJ58_9ACAR</name>
<feature type="chain" id="PRO_5012574034" evidence="2">
    <location>
        <begin position="17"/>
        <end position="227"/>
    </location>
</feature>
<evidence type="ECO:0000313" key="4">
    <source>
        <dbReference type="Proteomes" id="UP000192247"/>
    </source>
</evidence>
<reference evidence="3 4" key="1">
    <citation type="journal article" date="2017" name="Gigascience">
        <title>Draft genome of the honey bee ectoparasitic mite, Tropilaelaps mercedesae, is shaped by the parasitic life history.</title>
        <authorList>
            <person name="Dong X."/>
            <person name="Armstrong S.D."/>
            <person name="Xia D."/>
            <person name="Makepeace B.L."/>
            <person name="Darby A.C."/>
            <person name="Kadowaki T."/>
        </authorList>
    </citation>
    <scope>NUCLEOTIDE SEQUENCE [LARGE SCALE GENOMIC DNA]</scope>
    <source>
        <strain evidence="3">Wuxi-XJTLU</strain>
    </source>
</reference>
<dbReference type="EMBL" id="MNPL01009709">
    <property type="protein sequence ID" value="OQR73565.1"/>
    <property type="molecule type" value="Genomic_DNA"/>
</dbReference>
<evidence type="ECO:0000313" key="3">
    <source>
        <dbReference type="EMBL" id="OQR73565.1"/>
    </source>
</evidence>
<feature type="compositionally biased region" description="Polar residues" evidence="1">
    <location>
        <begin position="114"/>
        <end position="126"/>
    </location>
</feature>
<sequence length="227" mass="23769">MSKFALFACLLTVVFVQYPEICKDMVSTNTPVEHGNAGGMAANGLNGMSASPTPGIQVPDDAALTISGNSNSSDSNFFQKVYQMFIASFGQDDNDSPPGTNGGKSEFVDDVSKAPTSANRSTNGPTSGDEKTSDEEINITSGSPASSQDISSAASAEQETPEVVPSASDVQKGAVKLTEEDPSNDLVGTKETLVETKDESSPNEPLTVVLPMTNLSMHICCYFKPPN</sequence>
<protein>
    <submittedName>
        <fullName evidence="3">Uncharacterized protein</fullName>
    </submittedName>
</protein>
<gene>
    <name evidence="3" type="ORF">BIW11_03559</name>
</gene>
<evidence type="ECO:0000256" key="2">
    <source>
        <dbReference type="SAM" id="SignalP"/>
    </source>
</evidence>
<organism evidence="3 4">
    <name type="scientific">Tropilaelaps mercedesae</name>
    <dbReference type="NCBI Taxonomy" id="418985"/>
    <lineage>
        <taxon>Eukaryota</taxon>
        <taxon>Metazoa</taxon>
        <taxon>Ecdysozoa</taxon>
        <taxon>Arthropoda</taxon>
        <taxon>Chelicerata</taxon>
        <taxon>Arachnida</taxon>
        <taxon>Acari</taxon>
        <taxon>Parasitiformes</taxon>
        <taxon>Mesostigmata</taxon>
        <taxon>Gamasina</taxon>
        <taxon>Dermanyssoidea</taxon>
        <taxon>Laelapidae</taxon>
        <taxon>Tropilaelaps</taxon>
    </lineage>
</organism>
<proteinExistence type="predicted"/>
<dbReference type="Proteomes" id="UP000192247">
    <property type="component" value="Unassembled WGS sequence"/>
</dbReference>